<gene>
    <name evidence="1" type="ORF">METZ01_LOCUS131168</name>
</gene>
<evidence type="ECO:0000313" key="1">
    <source>
        <dbReference type="EMBL" id="SVA78314.1"/>
    </source>
</evidence>
<organism evidence="1">
    <name type="scientific">marine metagenome</name>
    <dbReference type="NCBI Taxonomy" id="408172"/>
    <lineage>
        <taxon>unclassified sequences</taxon>
        <taxon>metagenomes</taxon>
        <taxon>ecological metagenomes</taxon>
    </lineage>
</organism>
<accession>A0A381YMX1</accession>
<reference evidence="1" key="1">
    <citation type="submission" date="2018-05" db="EMBL/GenBank/DDBJ databases">
        <authorList>
            <person name="Lanie J.A."/>
            <person name="Ng W.-L."/>
            <person name="Kazmierczak K.M."/>
            <person name="Andrzejewski T.M."/>
            <person name="Davidsen T.M."/>
            <person name="Wayne K.J."/>
            <person name="Tettelin H."/>
            <person name="Glass J.I."/>
            <person name="Rusch D."/>
            <person name="Podicherti R."/>
            <person name="Tsui H.-C.T."/>
            <person name="Winkler M.E."/>
        </authorList>
    </citation>
    <scope>NUCLEOTIDE SEQUENCE</scope>
</reference>
<dbReference type="EMBL" id="UINC01018608">
    <property type="protein sequence ID" value="SVA78314.1"/>
    <property type="molecule type" value="Genomic_DNA"/>
</dbReference>
<name>A0A381YMX1_9ZZZZ</name>
<dbReference type="AlphaFoldDB" id="A0A381YMX1"/>
<sequence length="25" mass="2995">MAQCSDIEFFDNLLEVIINNCWYLT</sequence>
<proteinExistence type="predicted"/>
<protein>
    <submittedName>
        <fullName evidence="1">Uncharacterized protein</fullName>
    </submittedName>
</protein>